<proteinExistence type="predicted"/>
<name>A0A0F9GNP6_9ZZZZ</name>
<protein>
    <submittedName>
        <fullName evidence="1">Uncharacterized protein</fullName>
    </submittedName>
</protein>
<accession>A0A0F9GNP6</accession>
<gene>
    <name evidence="1" type="ORF">LCGC14_1887580</name>
</gene>
<evidence type="ECO:0000313" key="1">
    <source>
        <dbReference type="EMBL" id="KKL92146.1"/>
    </source>
</evidence>
<dbReference type="AlphaFoldDB" id="A0A0F9GNP6"/>
<reference evidence="1" key="1">
    <citation type="journal article" date="2015" name="Nature">
        <title>Complex archaea that bridge the gap between prokaryotes and eukaryotes.</title>
        <authorList>
            <person name="Spang A."/>
            <person name="Saw J.H."/>
            <person name="Jorgensen S.L."/>
            <person name="Zaremba-Niedzwiedzka K."/>
            <person name="Martijn J."/>
            <person name="Lind A.E."/>
            <person name="van Eijk R."/>
            <person name="Schleper C."/>
            <person name="Guy L."/>
            <person name="Ettema T.J."/>
        </authorList>
    </citation>
    <scope>NUCLEOTIDE SEQUENCE</scope>
</reference>
<dbReference type="EMBL" id="LAZR01019544">
    <property type="protein sequence ID" value="KKL92146.1"/>
    <property type="molecule type" value="Genomic_DNA"/>
</dbReference>
<sequence>MTNESMKKVFATKLTDTSLIDLEGIGVLRFEGARIYKYVTYNAGGDVIAAVAGNCVVYHGDDAVVVDSAADVTSDYSSGAGIVAGVLQAVIASGSFGWIQIKGIAVLNLALDTGADGNELIVGTTDGALAVRALATSHTAGVAVDATAKIVLLDCPW</sequence>
<organism evidence="1">
    <name type="scientific">marine sediment metagenome</name>
    <dbReference type="NCBI Taxonomy" id="412755"/>
    <lineage>
        <taxon>unclassified sequences</taxon>
        <taxon>metagenomes</taxon>
        <taxon>ecological metagenomes</taxon>
    </lineage>
</organism>
<comment type="caution">
    <text evidence="1">The sequence shown here is derived from an EMBL/GenBank/DDBJ whole genome shotgun (WGS) entry which is preliminary data.</text>
</comment>